<dbReference type="PANTHER" id="PTHR34216">
    <property type="match status" value="1"/>
</dbReference>
<dbReference type="Gene3D" id="3.20.20.370">
    <property type="entry name" value="Glycoside hydrolase/deacetylase"/>
    <property type="match status" value="1"/>
</dbReference>
<feature type="domain" description="NodB homology" evidence="3">
    <location>
        <begin position="412"/>
        <end position="601"/>
    </location>
</feature>
<dbReference type="OrthoDB" id="9778320at2"/>
<dbReference type="RefSeq" id="WP_078693598.1">
    <property type="nucleotide sequence ID" value="NZ_FUWX01000008.1"/>
</dbReference>
<evidence type="ECO:0000313" key="4">
    <source>
        <dbReference type="EMBL" id="SJZ63232.1"/>
    </source>
</evidence>
<dbReference type="STRING" id="180163.SAMN02745174_01097"/>
<dbReference type="Gene3D" id="3.40.50.2000">
    <property type="entry name" value="Glycogen Phosphorylase B"/>
    <property type="match status" value="2"/>
</dbReference>
<keyword evidence="5" id="KW-1185">Reference proteome</keyword>
<sequence length="601" mass="69614">MNILMALSQLEVTGAEVYGTTLSDELIKGGNRVYIVSDTLTKETKAEYFKIEFNKRSMKNRIDQVRTLLKIIKEKDIHVVHAHSRASAWSSAIACKIAGIPLITTIHGRQPVHLSRKIIKGFGDYSLAVCENICEHVVRDLGVNKNKIEVLRNPIDYEHYNFIGQKHHEHNKKIISIIGRLSGPKGDVTYKLLDILYKRGDFEVQVIGGKDIPERFRQFTDRVKFLGYVNNVNEKIKDSHVIIGAGRVAVEGILSGKPTIAIGEATSVGLMTREKIDKGLSSNFGDINITNSVEFHWGDILRDIDLGLNLSNEELLDLRNRLIEEFSLEKIVRKIELTYEKLIVKKRKWEMPVIMYHRVIENESEGGVHGTHVTIENFRKQMEYLKNQGYQTVTFEDLLNNNYKKRFDRENKWIMLTFDDGYKDNYTNAFPILKEYGFKCIIYLVSHLQYNKWDVDVPENPEKEFTLMNLQELKELREYGIEFGGHTMNHPRLTKLSLEEVEKEIFESKKVLEERLGERLVSFAYPYGDLNKEITKIPEKSGYDFAVATDSGSIIFSEDLYEIRRIGIFPTNNMFNYKRKVSGYYNFIKIKRELKEIKNSN</sequence>
<evidence type="ECO:0000256" key="2">
    <source>
        <dbReference type="ARBA" id="ARBA00022729"/>
    </source>
</evidence>
<dbReference type="SUPFAM" id="SSF53756">
    <property type="entry name" value="UDP-Glycosyltransferase/glycogen phosphorylase"/>
    <property type="match status" value="1"/>
</dbReference>
<evidence type="ECO:0000313" key="5">
    <source>
        <dbReference type="Proteomes" id="UP000191153"/>
    </source>
</evidence>
<accession>A0A1T4M8I3</accession>
<dbReference type="InterPro" id="IPR011330">
    <property type="entry name" value="Glyco_hydro/deAcase_b/a-brl"/>
</dbReference>
<dbReference type="PANTHER" id="PTHR34216:SF3">
    <property type="entry name" value="POLY-BETA-1,6-N-ACETYL-D-GLUCOSAMINE N-DEACETYLASE"/>
    <property type="match status" value="1"/>
</dbReference>
<dbReference type="GO" id="GO:0005975">
    <property type="term" value="P:carbohydrate metabolic process"/>
    <property type="evidence" value="ECO:0007669"/>
    <property type="project" value="InterPro"/>
</dbReference>
<dbReference type="GO" id="GO:0016740">
    <property type="term" value="F:transferase activity"/>
    <property type="evidence" value="ECO:0007669"/>
    <property type="project" value="UniProtKB-KW"/>
</dbReference>
<comment type="subcellular location">
    <subcellularLocation>
        <location evidence="1">Secreted</location>
    </subcellularLocation>
</comment>
<reference evidence="4 5" key="1">
    <citation type="submission" date="2017-02" db="EMBL/GenBank/DDBJ databases">
        <authorList>
            <person name="Peterson S.W."/>
        </authorList>
    </citation>
    <scope>NUCLEOTIDE SEQUENCE [LARGE SCALE GENOMIC DNA]</scope>
    <source>
        <strain evidence="4 5">ATCC 700028</strain>
    </source>
</reference>
<dbReference type="GO" id="GO:0005576">
    <property type="term" value="C:extracellular region"/>
    <property type="evidence" value="ECO:0007669"/>
    <property type="project" value="UniProtKB-SubCell"/>
</dbReference>
<dbReference type="GO" id="GO:0016810">
    <property type="term" value="F:hydrolase activity, acting on carbon-nitrogen (but not peptide) bonds"/>
    <property type="evidence" value="ECO:0007669"/>
    <property type="project" value="InterPro"/>
</dbReference>
<name>A0A1T4M8I3_9FUSO</name>
<evidence type="ECO:0000259" key="3">
    <source>
        <dbReference type="PROSITE" id="PS51677"/>
    </source>
</evidence>
<proteinExistence type="predicted"/>
<dbReference type="PROSITE" id="PS51677">
    <property type="entry name" value="NODB"/>
    <property type="match status" value="1"/>
</dbReference>
<dbReference type="InterPro" id="IPR028098">
    <property type="entry name" value="Glyco_trans_4-like_N"/>
</dbReference>
<dbReference type="AlphaFoldDB" id="A0A1T4M8I3"/>
<dbReference type="InterPro" id="IPR002509">
    <property type="entry name" value="NODB_dom"/>
</dbReference>
<dbReference type="CDD" id="cd10918">
    <property type="entry name" value="CE4_NodB_like_5s_6s"/>
    <property type="match status" value="1"/>
</dbReference>
<dbReference type="EMBL" id="FUWX01000008">
    <property type="protein sequence ID" value="SJZ63232.1"/>
    <property type="molecule type" value="Genomic_DNA"/>
</dbReference>
<organism evidence="4 5">
    <name type="scientific">Cetobacterium ceti</name>
    <dbReference type="NCBI Taxonomy" id="180163"/>
    <lineage>
        <taxon>Bacteria</taxon>
        <taxon>Fusobacteriati</taxon>
        <taxon>Fusobacteriota</taxon>
        <taxon>Fusobacteriia</taxon>
        <taxon>Fusobacteriales</taxon>
        <taxon>Fusobacteriaceae</taxon>
        <taxon>Cetobacterium</taxon>
    </lineage>
</organism>
<dbReference type="Pfam" id="PF01522">
    <property type="entry name" value="Polysacc_deac_1"/>
    <property type="match status" value="1"/>
</dbReference>
<dbReference type="Proteomes" id="UP000191153">
    <property type="component" value="Unassembled WGS sequence"/>
</dbReference>
<dbReference type="InterPro" id="IPR051398">
    <property type="entry name" value="Polysacch_Deacetylase"/>
</dbReference>
<evidence type="ECO:0000256" key="1">
    <source>
        <dbReference type="ARBA" id="ARBA00004613"/>
    </source>
</evidence>
<gene>
    <name evidence="4" type="ORF">SAMN02745174_01097</name>
</gene>
<dbReference type="Pfam" id="PF13439">
    <property type="entry name" value="Glyco_transf_4"/>
    <property type="match status" value="1"/>
</dbReference>
<keyword evidence="4" id="KW-0808">Transferase</keyword>
<protein>
    <submittedName>
        <fullName evidence="4">Glycosyltransferase Family 4</fullName>
    </submittedName>
</protein>
<dbReference type="SUPFAM" id="SSF88713">
    <property type="entry name" value="Glycoside hydrolase/deacetylase"/>
    <property type="match status" value="1"/>
</dbReference>
<keyword evidence="2" id="KW-0732">Signal</keyword>
<dbReference type="CDD" id="cd03819">
    <property type="entry name" value="GT4_WavL-like"/>
    <property type="match status" value="1"/>
</dbReference>